<dbReference type="Proteomes" id="UP000663720">
    <property type="component" value="Chromosome"/>
</dbReference>
<dbReference type="AlphaFoldDB" id="A0A975B4P7"/>
<evidence type="ECO:0000313" key="1">
    <source>
        <dbReference type="EMBL" id="QTA78738.1"/>
    </source>
</evidence>
<reference evidence="1" key="1">
    <citation type="journal article" date="2021" name="Microb. Physiol.">
        <title>Proteogenomic Insights into the Physiology of Marine, Sulfate-Reducing, Filamentous Desulfonema limicola and Desulfonema magnum.</title>
        <authorList>
            <person name="Schnaars V."/>
            <person name="Wohlbrand L."/>
            <person name="Scheve S."/>
            <person name="Hinrichs C."/>
            <person name="Reinhardt R."/>
            <person name="Rabus R."/>
        </authorList>
    </citation>
    <scope>NUCLEOTIDE SEQUENCE</scope>
    <source>
        <strain evidence="1">5ac10</strain>
    </source>
</reference>
<dbReference type="KEGG" id="dli:dnl_09700"/>
<name>A0A975B4P7_9BACT</name>
<dbReference type="EMBL" id="CP061799">
    <property type="protein sequence ID" value="QTA78738.1"/>
    <property type="molecule type" value="Genomic_DNA"/>
</dbReference>
<organism evidence="1 2">
    <name type="scientific">Desulfonema limicola</name>
    <dbReference type="NCBI Taxonomy" id="45656"/>
    <lineage>
        <taxon>Bacteria</taxon>
        <taxon>Pseudomonadati</taxon>
        <taxon>Thermodesulfobacteriota</taxon>
        <taxon>Desulfobacteria</taxon>
        <taxon>Desulfobacterales</taxon>
        <taxon>Desulfococcaceae</taxon>
        <taxon>Desulfonema</taxon>
    </lineage>
</organism>
<gene>
    <name evidence="1" type="ORF">dnl_09700</name>
</gene>
<accession>A0A975B4P7</accession>
<evidence type="ECO:0000313" key="2">
    <source>
        <dbReference type="Proteomes" id="UP000663720"/>
    </source>
</evidence>
<dbReference type="RefSeq" id="WP_207690562.1">
    <property type="nucleotide sequence ID" value="NZ_CP061799.1"/>
</dbReference>
<keyword evidence="2" id="KW-1185">Reference proteome</keyword>
<proteinExistence type="predicted"/>
<sequence length="86" mass="9722">MKTNTIHRLVQNRDCADKHSVRVKLCDGMVLQGKVDITNPGVKSLAELFAESQPSYIVINDCIGGMYEKNRTLFVNKTHIMWAESI</sequence>
<protein>
    <submittedName>
        <fullName evidence="1">Uncharacterized protein</fullName>
    </submittedName>
</protein>